<feature type="compositionally biased region" description="Polar residues" evidence="3">
    <location>
        <begin position="200"/>
        <end position="211"/>
    </location>
</feature>
<dbReference type="InterPro" id="IPR011515">
    <property type="entry name" value="Shugoshin_C"/>
</dbReference>
<feature type="compositionally biased region" description="Basic residues" evidence="3">
    <location>
        <begin position="224"/>
        <end position="233"/>
    </location>
</feature>
<name>A0A7N2KMJ2_QUELO</name>
<sequence>MKGDRMAKRSSFGSIMRKKLSDITNLQSQGSPSQDEKQPEISQPDKDYIDKLLKGVSVVNFLNQERMTLVKLIAERNKIIELSGAELQKMRVTLQKLQLQNWNLAQSNSQMLAELNLGKDKVKVCLNSLLYIEIQLKELRHELGCKNALLKAKNMELEGKTESKHKNTGSQEGEVAAEQSLHVTNDNDKTCKRNRRRTARSQSMGPSTSHQKVVDKEKVENKRRCLRRQSARFKSHERDPTENLFEIEDAKLLVSQSHENSIQEEPVPLNSSFKNEEEGKNCVPRNEAQVSLRSSIGRPLRKAAEKVQSYKEAPLKSKMRREE</sequence>
<accession>A0A7N2KMJ2</accession>
<evidence type="ECO:0000256" key="3">
    <source>
        <dbReference type="SAM" id="MobiDB-lite"/>
    </source>
</evidence>
<feature type="region of interest" description="Disordered" evidence="3">
    <location>
        <begin position="257"/>
        <end position="323"/>
    </location>
</feature>
<feature type="compositionally biased region" description="Basic and acidic residues" evidence="3">
    <location>
        <begin position="34"/>
        <end position="43"/>
    </location>
</feature>
<dbReference type="InterPro" id="IPR044693">
    <property type="entry name" value="SGO_plant"/>
</dbReference>
<dbReference type="Pfam" id="PF07557">
    <property type="entry name" value="Shugoshin_C"/>
    <property type="match status" value="1"/>
</dbReference>
<dbReference type="EMBL" id="LRBV02000001">
    <property type="status" value="NOT_ANNOTATED_CDS"/>
    <property type="molecule type" value="Genomic_DNA"/>
</dbReference>
<dbReference type="InParanoid" id="A0A7N2KMJ2"/>
<keyword evidence="2" id="KW-0159">Chromosome partition</keyword>
<reference evidence="5 6" key="1">
    <citation type="journal article" date="2016" name="G3 (Bethesda)">
        <title>First Draft Assembly and Annotation of the Genome of a California Endemic Oak Quercus lobata Nee (Fagaceae).</title>
        <authorList>
            <person name="Sork V.L."/>
            <person name="Fitz-Gibbon S.T."/>
            <person name="Puiu D."/>
            <person name="Crepeau M."/>
            <person name="Gugger P.F."/>
            <person name="Sherman R."/>
            <person name="Stevens K."/>
            <person name="Langley C.H."/>
            <person name="Pellegrini M."/>
            <person name="Salzberg S.L."/>
        </authorList>
    </citation>
    <scope>NUCLEOTIDE SEQUENCE [LARGE SCALE GENOMIC DNA]</scope>
    <source>
        <strain evidence="5 6">cv. SW786</strain>
    </source>
</reference>
<evidence type="ECO:0000259" key="4">
    <source>
        <dbReference type="Pfam" id="PF07557"/>
    </source>
</evidence>
<evidence type="ECO:0000313" key="5">
    <source>
        <dbReference type="EnsemblPlants" id="QL01p015272:mrna"/>
    </source>
</evidence>
<dbReference type="EnsemblPlants" id="QL01p015272:mrna">
    <property type="protein sequence ID" value="QL01p015272:mrna"/>
    <property type="gene ID" value="QL01p015272"/>
</dbReference>
<dbReference type="Gramene" id="QL01p015272:mrna">
    <property type="protein sequence ID" value="QL01p015272:mrna"/>
    <property type="gene ID" value="QL01p015272"/>
</dbReference>
<feature type="compositionally biased region" description="Polar residues" evidence="3">
    <location>
        <begin position="23"/>
        <end position="33"/>
    </location>
</feature>
<dbReference type="PANTHER" id="PTHR34373">
    <property type="entry name" value="SHUGOSHIN 2"/>
    <property type="match status" value="1"/>
</dbReference>
<feature type="compositionally biased region" description="Basic and acidic residues" evidence="3">
    <location>
        <begin position="302"/>
        <end position="323"/>
    </location>
</feature>
<dbReference type="PANTHER" id="PTHR34373:SF8">
    <property type="entry name" value="SHUGOSHIN"/>
    <property type="match status" value="1"/>
</dbReference>
<dbReference type="Proteomes" id="UP000594261">
    <property type="component" value="Chromosome 1"/>
</dbReference>
<feature type="compositionally biased region" description="Basic and acidic residues" evidence="3">
    <location>
        <begin position="212"/>
        <end position="223"/>
    </location>
</feature>
<evidence type="ECO:0000313" key="6">
    <source>
        <dbReference type="Proteomes" id="UP000594261"/>
    </source>
</evidence>
<feature type="region of interest" description="Disordered" evidence="3">
    <location>
        <begin position="23"/>
        <end position="43"/>
    </location>
</feature>
<dbReference type="GO" id="GO:0034090">
    <property type="term" value="P:maintenance of meiotic sister chromatid cohesion"/>
    <property type="evidence" value="ECO:0007669"/>
    <property type="project" value="InterPro"/>
</dbReference>
<keyword evidence="6" id="KW-1185">Reference proteome</keyword>
<dbReference type="OMA" id="NDQNTDH"/>
<organism evidence="5 6">
    <name type="scientific">Quercus lobata</name>
    <name type="common">Valley oak</name>
    <dbReference type="NCBI Taxonomy" id="97700"/>
    <lineage>
        <taxon>Eukaryota</taxon>
        <taxon>Viridiplantae</taxon>
        <taxon>Streptophyta</taxon>
        <taxon>Embryophyta</taxon>
        <taxon>Tracheophyta</taxon>
        <taxon>Spermatophyta</taxon>
        <taxon>Magnoliopsida</taxon>
        <taxon>eudicotyledons</taxon>
        <taxon>Gunneridae</taxon>
        <taxon>Pentapetalae</taxon>
        <taxon>rosids</taxon>
        <taxon>fabids</taxon>
        <taxon>Fagales</taxon>
        <taxon>Fagaceae</taxon>
        <taxon>Quercus</taxon>
    </lineage>
</organism>
<feature type="region of interest" description="Disordered" evidence="3">
    <location>
        <begin position="158"/>
        <end position="239"/>
    </location>
</feature>
<comment type="similarity">
    <text evidence="1">Belongs to the shugoshin family.</text>
</comment>
<dbReference type="AlphaFoldDB" id="A0A7N2KMJ2"/>
<dbReference type="FunCoup" id="A0A7N2KMJ2">
    <property type="interactions" value="122"/>
</dbReference>
<proteinExistence type="inferred from homology"/>
<dbReference type="GO" id="GO:0045144">
    <property type="term" value="P:meiotic sister chromatid segregation"/>
    <property type="evidence" value="ECO:0007669"/>
    <property type="project" value="InterPro"/>
</dbReference>
<evidence type="ECO:0000256" key="1">
    <source>
        <dbReference type="ARBA" id="ARBA00010845"/>
    </source>
</evidence>
<protein>
    <recommendedName>
        <fullName evidence="4">Shugoshin C-terminal domain-containing protein</fullName>
    </recommendedName>
</protein>
<evidence type="ECO:0000256" key="2">
    <source>
        <dbReference type="ARBA" id="ARBA00022829"/>
    </source>
</evidence>
<reference evidence="5" key="2">
    <citation type="submission" date="2021-01" db="UniProtKB">
        <authorList>
            <consortium name="EnsemblPlants"/>
        </authorList>
    </citation>
    <scope>IDENTIFICATION</scope>
</reference>
<dbReference type="GO" id="GO:0005634">
    <property type="term" value="C:nucleus"/>
    <property type="evidence" value="ECO:0007669"/>
    <property type="project" value="InterPro"/>
</dbReference>
<dbReference type="GO" id="GO:0000775">
    <property type="term" value="C:chromosome, centromeric region"/>
    <property type="evidence" value="ECO:0007669"/>
    <property type="project" value="InterPro"/>
</dbReference>
<feature type="domain" description="Shugoshin C-terminal" evidence="4">
    <location>
        <begin position="297"/>
        <end position="321"/>
    </location>
</feature>